<dbReference type="SUPFAM" id="SSF50346">
    <property type="entry name" value="PRC-barrel domain"/>
    <property type="match status" value="2"/>
</dbReference>
<evidence type="ECO:0000259" key="1">
    <source>
        <dbReference type="Pfam" id="PF05239"/>
    </source>
</evidence>
<accession>A0A4S3Q1I5</accession>
<dbReference type="InterPro" id="IPR011033">
    <property type="entry name" value="PRC_barrel-like_sf"/>
</dbReference>
<dbReference type="OrthoDB" id="53812at2"/>
<dbReference type="AlphaFoldDB" id="A0A4S3Q1I5"/>
<protein>
    <submittedName>
        <fullName evidence="2">Photosystem reaction center subunit H</fullName>
    </submittedName>
</protein>
<organism evidence="2 3">
    <name type="scientific">Bacillus timonensis</name>
    <dbReference type="NCBI Taxonomy" id="1033734"/>
    <lineage>
        <taxon>Bacteria</taxon>
        <taxon>Bacillati</taxon>
        <taxon>Bacillota</taxon>
        <taxon>Bacilli</taxon>
        <taxon>Bacillales</taxon>
        <taxon>Bacillaceae</taxon>
        <taxon>Bacillus</taxon>
    </lineage>
</organism>
<proteinExistence type="predicted"/>
<comment type="caution">
    <text evidence="2">The sequence shown here is derived from an EMBL/GenBank/DDBJ whole genome shotgun (WGS) entry which is preliminary data.</text>
</comment>
<feature type="domain" description="PRC-barrel" evidence="1">
    <location>
        <begin position="5"/>
        <end position="68"/>
    </location>
</feature>
<evidence type="ECO:0000313" key="3">
    <source>
        <dbReference type="Proteomes" id="UP000306477"/>
    </source>
</evidence>
<dbReference type="EMBL" id="SLUB01000001">
    <property type="protein sequence ID" value="THE15302.1"/>
    <property type="molecule type" value="Genomic_DNA"/>
</dbReference>
<sequence length="270" mass="29507">MKKSVEIVGLPIISIIDGIEVGKVKSLVINPEKGSVDFLTIEHEDWQVSVKAIPFKRVIGIGEYAVTIESESSVIDLNEIPIANSLVNKKIRITNTKVMTRKGELLGEVLEYYVDDETGNLLGTLLNVSGKEVVLASEFVLTYGKDIIIVGEDASSKFLDSVEALENPQLESSENQQDVDVEELLPASSEAQSPFDDINASIDKHEESEAKALRLKQVDLLYGKVVTKDILDSEGNVIIPAGTHLSVDDIIKAQEEGPSVFVELSMNVEE</sequence>
<dbReference type="Proteomes" id="UP000306477">
    <property type="component" value="Unassembled WGS sequence"/>
</dbReference>
<gene>
    <name evidence="2" type="ORF">E1I69_00185</name>
</gene>
<name>A0A4S3Q1I5_9BACI</name>
<dbReference type="Gene3D" id="2.30.30.240">
    <property type="entry name" value="PRC-barrel domain"/>
    <property type="match status" value="1"/>
</dbReference>
<dbReference type="RefSeq" id="WP_136377627.1">
    <property type="nucleotide sequence ID" value="NZ_SLUB01000001.1"/>
</dbReference>
<reference evidence="2 3" key="1">
    <citation type="journal article" date="2019" name="Indoor Air">
        <title>Impacts of indoor surface finishes on bacterial viability.</title>
        <authorList>
            <person name="Hu J."/>
            <person name="Maamar S.B."/>
            <person name="Glawe A.J."/>
            <person name="Gottel N."/>
            <person name="Gilbert J.A."/>
            <person name="Hartmann E.M."/>
        </authorList>
    </citation>
    <scope>NUCLEOTIDE SEQUENCE [LARGE SCALE GENOMIC DNA]</scope>
    <source>
        <strain evidence="2 3">AF060A6</strain>
    </source>
</reference>
<keyword evidence="3" id="KW-1185">Reference proteome</keyword>
<dbReference type="InterPro" id="IPR027275">
    <property type="entry name" value="PRC-brl_dom"/>
</dbReference>
<dbReference type="Pfam" id="PF05239">
    <property type="entry name" value="PRC"/>
    <property type="match status" value="1"/>
</dbReference>
<evidence type="ECO:0000313" key="2">
    <source>
        <dbReference type="EMBL" id="THE15302.1"/>
    </source>
</evidence>